<evidence type="ECO:0000313" key="2">
    <source>
        <dbReference type="Proteomes" id="UP001565471"/>
    </source>
</evidence>
<name>A0ABV4FAH8_BRAEL</name>
<evidence type="ECO:0000313" key="1">
    <source>
        <dbReference type="EMBL" id="MEY9320469.1"/>
    </source>
</evidence>
<keyword evidence="2" id="KW-1185">Reference proteome</keyword>
<protein>
    <submittedName>
        <fullName evidence="1">Uncharacterized protein</fullName>
    </submittedName>
</protein>
<dbReference type="EMBL" id="JBGBZA010000002">
    <property type="protein sequence ID" value="MEY9320469.1"/>
    <property type="molecule type" value="Genomic_DNA"/>
</dbReference>
<accession>A0ABV4FAH8</accession>
<organism evidence="1 2">
    <name type="scientific">Bradyrhizobium elkanii</name>
    <dbReference type="NCBI Taxonomy" id="29448"/>
    <lineage>
        <taxon>Bacteria</taxon>
        <taxon>Pseudomonadati</taxon>
        <taxon>Pseudomonadota</taxon>
        <taxon>Alphaproteobacteria</taxon>
        <taxon>Hyphomicrobiales</taxon>
        <taxon>Nitrobacteraceae</taxon>
        <taxon>Bradyrhizobium</taxon>
    </lineage>
</organism>
<comment type="caution">
    <text evidence="1">The sequence shown here is derived from an EMBL/GenBank/DDBJ whole genome shotgun (WGS) entry which is preliminary data.</text>
</comment>
<proteinExistence type="predicted"/>
<dbReference type="Proteomes" id="UP001565471">
    <property type="component" value="Unassembled WGS sequence"/>
</dbReference>
<reference evidence="1 2" key="1">
    <citation type="submission" date="2024-07" db="EMBL/GenBank/DDBJ databases">
        <title>Genomic Encyclopedia of Type Strains, Phase V (KMG-V): Genome sequencing to study the core and pangenomes of soil and plant-associated prokaryotes.</title>
        <authorList>
            <person name="Whitman W."/>
        </authorList>
    </citation>
    <scope>NUCLEOTIDE SEQUENCE [LARGE SCALE GENOMIC DNA]</scope>
    <source>
        <strain evidence="1 2">USDA 415</strain>
    </source>
</reference>
<sequence length="228" mass="25879">MVTAMPIRKLGRDERVLAVMRPALMSLLELGVKHRLHRYILDQAQRDWRELESELHAGNHPIKGIGIIATREIIEIHDQENVGSEEISPLANQIPFDAAMAAYAFTILETCGDDVVSIVNPAYEKRRLAWHREIPTGPQRLPADPLEISEAFAAPFGLPPHRGYVSAVRTMSMLKETRNAFAHRGSDMSFNQFYEGVLRVAVSVYFANLHSEKELRMFPFSDLMNKWA</sequence>
<gene>
    <name evidence="1" type="ORF">ABIF29_007268</name>
</gene>
<dbReference type="RefSeq" id="WP_253576882.1">
    <property type="nucleotide sequence ID" value="NZ_CP126026.1"/>
</dbReference>